<accession>A0ABD6EIT9</accession>
<dbReference type="EMBL" id="JBGFUD010001891">
    <property type="protein sequence ID" value="MFH4976888.1"/>
    <property type="molecule type" value="Genomic_DNA"/>
</dbReference>
<dbReference type="InterPro" id="IPR003591">
    <property type="entry name" value="Leu-rich_rpt_typical-subtyp"/>
</dbReference>
<feature type="transmembrane region" description="Helical" evidence="4">
    <location>
        <begin position="21"/>
        <end position="41"/>
    </location>
</feature>
<keyword evidence="2" id="KW-0732">Signal</keyword>
<comment type="caution">
    <text evidence="6">The sequence shown here is derived from an EMBL/GenBank/DDBJ whole genome shotgun (WGS) entry which is preliminary data.</text>
</comment>
<proteinExistence type="predicted"/>
<dbReference type="InterPro" id="IPR000483">
    <property type="entry name" value="Cys-rich_flank_reg_C"/>
</dbReference>
<dbReference type="Gene3D" id="3.80.10.10">
    <property type="entry name" value="Ribonuclease Inhibitor"/>
    <property type="match status" value="2"/>
</dbReference>
<keyword evidence="4" id="KW-0812">Transmembrane</keyword>
<keyword evidence="3" id="KW-0677">Repeat</keyword>
<dbReference type="InterPro" id="IPR050541">
    <property type="entry name" value="LRR_TM_domain-containing"/>
</dbReference>
<keyword evidence="1" id="KW-0433">Leucine-rich repeat</keyword>
<dbReference type="InterPro" id="IPR001611">
    <property type="entry name" value="Leu-rich_rpt"/>
</dbReference>
<dbReference type="SMART" id="SM00369">
    <property type="entry name" value="LRR_TYP"/>
    <property type="match status" value="4"/>
</dbReference>
<evidence type="ECO:0000259" key="5">
    <source>
        <dbReference type="SMART" id="SM00082"/>
    </source>
</evidence>
<evidence type="ECO:0000313" key="7">
    <source>
        <dbReference type="Proteomes" id="UP001608902"/>
    </source>
</evidence>
<dbReference type="SMART" id="SM00082">
    <property type="entry name" value="LRRCT"/>
    <property type="match status" value="1"/>
</dbReference>
<evidence type="ECO:0000256" key="2">
    <source>
        <dbReference type="ARBA" id="ARBA00022729"/>
    </source>
</evidence>
<dbReference type="AlphaFoldDB" id="A0ABD6EIT9"/>
<gene>
    <name evidence="6" type="ORF">AB6A40_003597</name>
</gene>
<keyword evidence="4" id="KW-0472">Membrane</keyword>
<sequence>MYSLPKNRLTPHRHRAYLVHHHIIVSVLLLLINASSGFALVKKTYRLSQSESQFEVDCPRDCRCNKTTIACVNTDATSAAYFINVNPLAYPDLDTIVISGNTLHDLAGSNFFGANVTHRSVSLFNFTNNAITSFDAFTFQGLPALEYFYLSNNLIKNIGVDPFRGNLRLRVLDLSKLFHPQLPIGDRPKLISRLFKDSSNQFNDLQELVLRSNDIPYLEPDTFCNLPGLIRLHLGDNKLTTFVFNPTCLPNLHVLELAENAIKTLSVQLWDNLQSLETVDISSNPIECDCRMADFIKRLSQSSSAAFNQGRTKCASPSFLEGRNVFEVEYFNCNSNSRFILFFICLLLISCVVVLLWRYRSRVHIFSIPFFAKYSKLDDTERITAQQPQFV</sequence>
<evidence type="ECO:0000256" key="4">
    <source>
        <dbReference type="SAM" id="Phobius"/>
    </source>
</evidence>
<keyword evidence="7" id="KW-1185">Reference proteome</keyword>
<dbReference type="PANTHER" id="PTHR24369">
    <property type="entry name" value="ANTIGEN BSP, PUTATIVE-RELATED"/>
    <property type="match status" value="1"/>
</dbReference>
<feature type="transmembrane region" description="Helical" evidence="4">
    <location>
        <begin position="339"/>
        <end position="357"/>
    </location>
</feature>
<feature type="domain" description="LRRCT" evidence="5">
    <location>
        <begin position="284"/>
        <end position="334"/>
    </location>
</feature>
<dbReference type="Proteomes" id="UP001608902">
    <property type="component" value="Unassembled WGS sequence"/>
</dbReference>
<dbReference type="Pfam" id="PF13855">
    <property type="entry name" value="LRR_8"/>
    <property type="match status" value="2"/>
</dbReference>
<evidence type="ECO:0000256" key="1">
    <source>
        <dbReference type="ARBA" id="ARBA00022614"/>
    </source>
</evidence>
<dbReference type="InterPro" id="IPR032675">
    <property type="entry name" value="LRR_dom_sf"/>
</dbReference>
<dbReference type="SUPFAM" id="SSF52058">
    <property type="entry name" value="L domain-like"/>
    <property type="match status" value="1"/>
</dbReference>
<evidence type="ECO:0000313" key="6">
    <source>
        <dbReference type="EMBL" id="MFH4976888.1"/>
    </source>
</evidence>
<dbReference type="PANTHER" id="PTHR24369:SF210">
    <property type="entry name" value="CHAOPTIN-RELATED"/>
    <property type="match status" value="1"/>
</dbReference>
<organism evidence="6 7">
    <name type="scientific">Gnathostoma spinigerum</name>
    <dbReference type="NCBI Taxonomy" id="75299"/>
    <lineage>
        <taxon>Eukaryota</taxon>
        <taxon>Metazoa</taxon>
        <taxon>Ecdysozoa</taxon>
        <taxon>Nematoda</taxon>
        <taxon>Chromadorea</taxon>
        <taxon>Rhabditida</taxon>
        <taxon>Spirurina</taxon>
        <taxon>Gnathostomatomorpha</taxon>
        <taxon>Gnathostomatoidea</taxon>
        <taxon>Gnathostomatidae</taxon>
        <taxon>Gnathostoma</taxon>
    </lineage>
</organism>
<keyword evidence="4" id="KW-1133">Transmembrane helix</keyword>
<reference evidence="6 7" key="1">
    <citation type="submission" date="2024-08" db="EMBL/GenBank/DDBJ databases">
        <title>Gnathostoma spinigerum genome.</title>
        <authorList>
            <person name="Gonzalez-Bertolin B."/>
            <person name="Monzon S."/>
            <person name="Zaballos A."/>
            <person name="Jimenez P."/>
            <person name="Dekumyoy P."/>
            <person name="Varona S."/>
            <person name="Cuesta I."/>
            <person name="Sumanam S."/>
            <person name="Adisakwattana P."/>
            <person name="Gasser R.B."/>
            <person name="Hernandez-Gonzalez A."/>
            <person name="Young N.D."/>
            <person name="Perteguer M.J."/>
        </authorList>
    </citation>
    <scope>NUCLEOTIDE SEQUENCE [LARGE SCALE GENOMIC DNA]</scope>
    <source>
        <strain evidence="6">AL3</strain>
        <tissue evidence="6">Liver</tissue>
    </source>
</reference>
<name>A0ABD6EIT9_9BILA</name>
<protein>
    <recommendedName>
        <fullName evidence="5">LRRCT domain-containing protein</fullName>
    </recommendedName>
</protein>
<evidence type="ECO:0000256" key="3">
    <source>
        <dbReference type="ARBA" id="ARBA00022737"/>
    </source>
</evidence>